<keyword evidence="7" id="KW-1185">Reference proteome</keyword>
<dbReference type="OrthoDB" id="9767256at2"/>
<evidence type="ECO:0000259" key="4">
    <source>
        <dbReference type="PROSITE" id="PS51387"/>
    </source>
</evidence>
<dbReference type="PATRIC" id="fig|47500.9.peg.4213"/>
<dbReference type="Pfam" id="PF01565">
    <property type="entry name" value="FAD_binding_4"/>
    <property type="match status" value="1"/>
</dbReference>
<dbReference type="EMBL" id="FNED01000002">
    <property type="protein sequence ID" value="SDI20473.1"/>
    <property type="molecule type" value="Genomic_DNA"/>
</dbReference>
<organism evidence="5 7">
    <name type="scientific">Aneurinibacillus migulanus</name>
    <name type="common">Bacillus migulanus</name>
    <dbReference type="NCBI Taxonomy" id="47500"/>
    <lineage>
        <taxon>Bacteria</taxon>
        <taxon>Bacillati</taxon>
        <taxon>Bacillota</taxon>
        <taxon>Bacilli</taxon>
        <taxon>Bacillales</taxon>
        <taxon>Paenibacillaceae</taxon>
        <taxon>Aneurinibacillus group</taxon>
        <taxon>Aneurinibacillus</taxon>
    </lineage>
</organism>
<dbReference type="InterPro" id="IPR016164">
    <property type="entry name" value="FAD-linked_Oxase-like_C"/>
</dbReference>
<evidence type="ECO:0000256" key="2">
    <source>
        <dbReference type="ARBA" id="ARBA00022827"/>
    </source>
</evidence>
<dbReference type="GO" id="GO:0016491">
    <property type="term" value="F:oxidoreductase activity"/>
    <property type="evidence" value="ECO:0007669"/>
    <property type="project" value="UniProtKB-KW"/>
</dbReference>
<dbReference type="SUPFAM" id="SSF56176">
    <property type="entry name" value="FAD-binding/transporter-associated domain-like"/>
    <property type="match status" value="1"/>
</dbReference>
<evidence type="ECO:0000313" key="7">
    <source>
        <dbReference type="Proteomes" id="UP000037269"/>
    </source>
</evidence>
<dbReference type="PROSITE" id="PS51387">
    <property type="entry name" value="FAD_PCMH"/>
    <property type="match status" value="1"/>
</dbReference>
<evidence type="ECO:0000256" key="3">
    <source>
        <dbReference type="ARBA" id="ARBA00023002"/>
    </source>
</evidence>
<dbReference type="InterPro" id="IPR016169">
    <property type="entry name" value="FAD-bd_PCMH_sub2"/>
</dbReference>
<dbReference type="STRING" id="47500.AF333_14110"/>
<keyword evidence="2" id="KW-0274">FAD</keyword>
<dbReference type="Proteomes" id="UP000182836">
    <property type="component" value="Unassembled WGS sequence"/>
</dbReference>
<dbReference type="SUPFAM" id="SSF55103">
    <property type="entry name" value="FAD-linked oxidases, C-terminal domain"/>
    <property type="match status" value="1"/>
</dbReference>
<name>A0A0M0H425_ANEMI</name>
<evidence type="ECO:0000256" key="1">
    <source>
        <dbReference type="ARBA" id="ARBA00022630"/>
    </source>
</evidence>
<dbReference type="GeneID" id="42306308"/>
<evidence type="ECO:0000313" key="8">
    <source>
        <dbReference type="Proteomes" id="UP000182836"/>
    </source>
</evidence>
<evidence type="ECO:0000313" key="6">
    <source>
        <dbReference type="EMBL" id="SDI20473.1"/>
    </source>
</evidence>
<dbReference type="GO" id="GO:0071949">
    <property type="term" value="F:FAD binding"/>
    <property type="evidence" value="ECO:0007669"/>
    <property type="project" value="InterPro"/>
</dbReference>
<reference evidence="5 7" key="1">
    <citation type="submission" date="2015-07" db="EMBL/GenBank/DDBJ databases">
        <title>Fjat-14205 dsm 2895.</title>
        <authorList>
            <person name="Liu B."/>
            <person name="Wang J."/>
            <person name="Zhu Y."/>
            <person name="Liu G."/>
            <person name="Chen Q."/>
            <person name="Chen Z."/>
            <person name="Lan J."/>
            <person name="Che J."/>
            <person name="Ge C."/>
            <person name="Shi H."/>
            <person name="Pan Z."/>
            <person name="Liu X."/>
        </authorList>
    </citation>
    <scope>NUCLEOTIDE SEQUENCE [LARGE SCALE GENOMIC DNA]</scope>
    <source>
        <strain evidence="5 7">DSM 2895</strain>
    </source>
</reference>
<dbReference type="EMBL" id="LGUG01000004">
    <property type="protein sequence ID" value="KON96441.1"/>
    <property type="molecule type" value="Genomic_DNA"/>
</dbReference>
<dbReference type="InterPro" id="IPR016166">
    <property type="entry name" value="FAD-bd_PCMH"/>
</dbReference>
<dbReference type="AlphaFoldDB" id="A0A0M0H425"/>
<accession>A0A0M0H425</accession>
<evidence type="ECO:0000313" key="5">
    <source>
        <dbReference type="EMBL" id="KON96441.1"/>
    </source>
</evidence>
<dbReference type="InterPro" id="IPR006094">
    <property type="entry name" value="Oxid_FAD_bind_N"/>
</dbReference>
<protein>
    <submittedName>
        <fullName evidence="6">Glycolate oxidase FAD binding subunit</fullName>
    </submittedName>
    <submittedName>
        <fullName evidence="5">Lactate dehydrogenase</fullName>
    </submittedName>
</protein>
<keyword evidence="1" id="KW-0285">Flavoprotein</keyword>
<dbReference type="PANTHER" id="PTHR11748">
    <property type="entry name" value="D-LACTATE DEHYDROGENASE"/>
    <property type="match status" value="1"/>
</dbReference>
<dbReference type="RefSeq" id="WP_043064124.1">
    <property type="nucleotide sequence ID" value="NZ_BJOA01000014.1"/>
</dbReference>
<dbReference type="PANTHER" id="PTHR11748:SF103">
    <property type="entry name" value="GLYCOLATE OXIDASE SUBUNIT GLCE"/>
    <property type="match status" value="1"/>
</dbReference>
<dbReference type="InterPro" id="IPR036318">
    <property type="entry name" value="FAD-bd_PCMH-like_sf"/>
</dbReference>
<proteinExistence type="predicted"/>
<dbReference type="Proteomes" id="UP000037269">
    <property type="component" value="Unassembled WGS sequence"/>
</dbReference>
<feature type="domain" description="FAD-binding PCMH-type" evidence="4">
    <location>
        <begin position="22"/>
        <end position="201"/>
    </location>
</feature>
<keyword evidence="3" id="KW-0560">Oxidoreductase</keyword>
<gene>
    <name evidence="5" type="ORF">AF333_14110</name>
    <name evidence="6" type="ORF">SAMN04487909_102107</name>
</gene>
<sequence length="434" mass="47121">MIDKEMLLPQITIEATSASHPFGNTAPYTLFPENEQEIVEILKHAQQNGMKVIPMGGGTKRGFGGVEEAADVILSLSRCSGIIEYSPGDMIVTVRPGTTVQDLQNYLAEYGQMLPLDPAWPAYATAGGIVAAGDSGPKRLRYGSARDHVIAMRVVYPDGTIIRTGAKVVKNVAGYDMNKLFIGSMGTLGIISELSFKLRPLPKAERLLLLSFSETEMDAIRGFIRTLQDSMLEPVSLELISPTLAGRLGEKVGYILAIAFEDVESAVQYQEAWVRSRAPEASLRKALIGEEARMWWDAFACISPYGLEEKEAGIQIAMKIGSKNTDVLGIIDACHRLGQDMGVAVEAHGGAGHGISYVFFTGGNEEELVSCANAIRRLAQERGGYAIVRHAPLSLRRRIEVWGEVPAHFSLLGGIKHTIDPDRILNPGRFIGGI</sequence>
<dbReference type="Gene3D" id="3.30.465.10">
    <property type="match status" value="1"/>
</dbReference>
<reference evidence="6 8" key="2">
    <citation type="submission" date="2016-10" db="EMBL/GenBank/DDBJ databases">
        <authorList>
            <person name="de Groot N.N."/>
        </authorList>
    </citation>
    <scope>NUCLEOTIDE SEQUENCE [LARGE SCALE GENOMIC DNA]</scope>
    <source>
        <strain evidence="6 8">DSM 2895</strain>
    </source>
</reference>